<keyword evidence="3" id="KW-1185">Reference proteome</keyword>
<organism evidence="2 3">
    <name type="scientific">Acidovorax kalamii</name>
    <dbReference type="NCBI Taxonomy" id="2004485"/>
    <lineage>
        <taxon>Bacteria</taxon>
        <taxon>Pseudomonadati</taxon>
        <taxon>Pseudomonadota</taxon>
        <taxon>Betaproteobacteria</taxon>
        <taxon>Burkholderiales</taxon>
        <taxon>Comamonadaceae</taxon>
        <taxon>Acidovorax</taxon>
    </lineage>
</organism>
<keyword evidence="1" id="KW-0812">Transmembrane</keyword>
<dbReference type="AlphaFoldDB" id="A0A235EP15"/>
<feature type="transmembrane region" description="Helical" evidence="1">
    <location>
        <begin position="40"/>
        <end position="64"/>
    </location>
</feature>
<keyword evidence="1" id="KW-0472">Membrane</keyword>
<reference evidence="2 3" key="1">
    <citation type="submission" date="2017-07" db="EMBL/GenBank/DDBJ databases">
        <title>Acidovorax KNDSW TSA 6 genome sequence and assembly.</title>
        <authorList>
            <person name="Mayilraj S."/>
        </authorList>
    </citation>
    <scope>NUCLEOTIDE SEQUENCE [LARGE SCALE GENOMIC DNA]</scope>
    <source>
        <strain evidence="2 3">KNDSW-TSA6</strain>
    </source>
</reference>
<proteinExistence type="predicted"/>
<gene>
    <name evidence="2" type="ORF">CBY09_10765</name>
</gene>
<comment type="caution">
    <text evidence="2">The sequence shown here is derived from an EMBL/GenBank/DDBJ whole genome shotgun (WGS) entry which is preliminary data.</text>
</comment>
<evidence type="ECO:0000256" key="1">
    <source>
        <dbReference type="SAM" id="Phobius"/>
    </source>
</evidence>
<evidence type="ECO:0000313" key="2">
    <source>
        <dbReference type="EMBL" id="OYD50513.1"/>
    </source>
</evidence>
<protein>
    <submittedName>
        <fullName evidence="2">Uncharacterized protein</fullName>
    </submittedName>
</protein>
<feature type="transmembrane region" description="Helical" evidence="1">
    <location>
        <begin position="76"/>
        <end position="94"/>
    </location>
</feature>
<keyword evidence="1" id="KW-1133">Transmembrane helix</keyword>
<accession>A0A235EP15</accession>
<name>A0A235EP15_9BURK</name>
<feature type="transmembrane region" description="Helical" evidence="1">
    <location>
        <begin position="7"/>
        <end position="28"/>
    </location>
</feature>
<dbReference type="Proteomes" id="UP000215441">
    <property type="component" value="Unassembled WGS sequence"/>
</dbReference>
<dbReference type="EMBL" id="NOIG01000006">
    <property type="protein sequence ID" value="OYD50513.1"/>
    <property type="molecule type" value="Genomic_DNA"/>
</dbReference>
<evidence type="ECO:0000313" key="3">
    <source>
        <dbReference type="Proteomes" id="UP000215441"/>
    </source>
</evidence>
<sequence>MASPLHCARWIFYAAAAATLAAVNMYLLSVHAPLWAGGRFIVGAFSALLLAQALALAGVFWGLGFYLRRNSLLDRLLLVAFLVSSLWFLIPARFSVG</sequence>
<dbReference type="RefSeq" id="WP_094289292.1">
    <property type="nucleotide sequence ID" value="NZ_NOIG01000006.1"/>
</dbReference>